<protein>
    <submittedName>
        <fullName evidence="3">Putative TIM-barrel fold metal-dependent hydrolase</fullName>
    </submittedName>
</protein>
<accession>A0A840YBR9</accession>
<dbReference type="InterPro" id="IPR006680">
    <property type="entry name" value="Amidohydro-rel"/>
</dbReference>
<keyword evidence="4" id="KW-1185">Reference proteome</keyword>
<dbReference type="EMBL" id="JACIJD010000031">
    <property type="protein sequence ID" value="MBB5696159.1"/>
    <property type="molecule type" value="Genomic_DNA"/>
</dbReference>
<evidence type="ECO:0000313" key="3">
    <source>
        <dbReference type="EMBL" id="MBB5696159.1"/>
    </source>
</evidence>
<dbReference type="PANTHER" id="PTHR35563:SF2">
    <property type="entry name" value="BARREL METAL-DEPENDENT HYDROLASE, PUTATIVE (AFU_ORTHOLOGUE AFUA_1G16240)-RELATED"/>
    <property type="match status" value="1"/>
</dbReference>
<proteinExistence type="predicted"/>
<name>A0A840YBR9_9PROT</name>
<dbReference type="InterPro" id="IPR032466">
    <property type="entry name" value="Metal_Hydrolase"/>
</dbReference>
<reference evidence="3 4" key="1">
    <citation type="submission" date="2020-08" db="EMBL/GenBank/DDBJ databases">
        <title>Genomic Encyclopedia of Type Strains, Phase IV (KMG-IV): sequencing the most valuable type-strain genomes for metagenomic binning, comparative biology and taxonomic classification.</title>
        <authorList>
            <person name="Goeker M."/>
        </authorList>
    </citation>
    <scope>NUCLEOTIDE SEQUENCE [LARGE SCALE GENOMIC DNA]</scope>
    <source>
        <strain evidence="3 4">DSM 25622</strain>
    </source>
</reference>
<dbReference type="Pfam" id="PF04909">
    <property type="entry name" value="Amidohydro_2"/>
    <property type="match status" value="1"/>
</dbReference>
<dbReference type="Proteomes" id="UP000580654">
    <property type="component" value="Unassembled WGS sequence"/>
</dbReference>
<dbReference type="AlphaFoldDB" id="A0A840YBR9"/>
<dbReference type="RefSeq" id="WP_184521256.1">
    <property type="nucleotide sequence ID" value="NZ_JACIJD010000031.1"/>
</dbReference>
<keyword evidence="3" id="KW-0378">Hydrolase</keyword>
<comment type="caution">
    <text evidence="3">The sequence shown here is derived from an EMBL/GenBank/DDBJ whole genome shotgun (WGS) entry which is preliminary data.</text>
</comment>
<evidence type="ECO:0000259" key="2">
    <source>
        <dbReference type="Pfam" id="PF04909"/>
    </source>
</evidence>
<dbReference type="Gene3D" id="3.20.20.140">
    <property type="entry name" value="Metal-dependent hydrolases"/>
    <property type="match status" value="1"/>
</dbReference>
<dbReference type="PANTHER" id="PTHR35563">
    <property type="entry name" value="BARREL METAL-DEPENDENT HYDROLASE, PUTATIVE (AFU_ORTHOLOGUE AFUA_1G16240)-RELATED"/>
    <property type="match status" value="1"/>
</dbReference>
<feature type="region of interest" description="Disordered" evidence="1">
    <location>
        <begin position="1"/>
        <end position="24"/>
    </location>
</feature>
<feature type="domain" description="Amidohydrolase-related" evidence="2">
    <location>
        <begin position="28"/>
        <end position="289"/>
    </location>
</feature>
<evidence type="ECO:0000256" key="1">
    <source>
        <dbReference type="SAM" id="MobiDB-lite"/>
    </source>
</evidence>
<gene>
    <name evidence="3" type="ORF">FHS87_004229</name>
</gene>
<sequence length="300" mass="32344">MPAPASVTAPWSSGNEPPRTSLPLGATDCHFHIYDGRVPSRPGTPHHPDALEEDYRALQRRLGLSRGVLVQPSAYGTDNTRHLQALDILGRDSFRMVAVVEPSISDTTLRSLDEAGVRGIRFNLTMPGVLTALDLEGFGARLADLGWHVQLNASGPQIVDMEPVLAGLPCRLVLDHLAQVPQPEGLDSAAFPVVRRLLDGGRTWVKISGAYIRSRVGPPSYADAGRVASALARAAPERLLWGSDWPHPTQPTSSKPDDASLLDLSEAWVASPSAWHRALVDNPAELYGFFSAPIREEPGA</sequence>
<organism evidence="3 4">
    <name type="scientific">Muricoccus pecuniae</name>
    <dbReference type="NCBI Taxonomy" id="693023"/>
    <lineage>
        <taxon>Bacteria</taxon>
        <taxon>Pseudomonadati</taxon>
        <taxon>Pseudomonadota</taxon>
        <taxon>Alphaproteobacteria</taxon>
        <taxon>Acetobacterales</taxon>
        <taxon>Roseomonadaceae</taxon>
        <taxon>Muricoccus</taxon>
    </lineage>
</organism>
<dbReference type="InterPro" id="IPR052358">
    <property type="entry name" value="Aro_Compnd_Degr_Hydrolases"/>
</dbReference>
<dbReference type="GO" id="GO:0016787">
    <property type="term" value="F:hydrolase activity"/>
    <property type="evidence" value="ECO:0007669"/>
    <property type="project" value="UniProtKB-KW"/>
</dbReference>
<evidence type="ECO:0000313" key="4">
    <source>
        <dbReference type="Proteomes" id="UP000580654"/>
    </source>
</evidence>
<dbReference type="SUPFAM" id="SSF51556">
    <property type="entry name" value="Metallo-dependent hydrolases"/>
    <property type="match status" value="1"/>
</dbReference>